<keyword evidence="4" id="KW-1185">Reference proteome</keyword>
<dbReference type="eggNOG" id="ENOG502S1TD">
    <property type="taxonomic scope" value="Eukaryota"/>
</dbReference>
<sequence>MNCCLRNLVFILSVIYVVVDSASGYGYSKDPNKGAYKNTNKDIMPPQFSVQGIVYCKSSSNKLSPLKGGVIRIACLGIDKYGYETAPFSVLTKPTDGNGYFLTKLSSQPLLENDGNGDGDGVKISKCKAFLHSAPFLKTCPFPTDVNKGSTGAPISAYRAVNGARLYSVGPFVYSSQPQKIPPSPY</sequence>
<dbReference type="AlphaFoldDB" id="A0A022S472"/>
<gene>
    <name evidence="3" type="ORF">MIMGU_mgv1a014539mg</name>
</gene>
<dbReference type="Pfam" id="PF01190">
    <property type="entry name" value="Pollen_Ole_e_1"/>
    <property type="match status" value="1"/>
</dbReference>
<dbReference type="PANTHER" id="PTHR33470">
    <property type="entry name" value="OS01G0164075 PROTEIN"/>
    <property type="match status" value="1"/>
</dbReference>
<dbReference type="STRING" id="4155.A0A022S472"/>
<feature type="signal peptide" evidence="2">
    <location>
        <begin position="1"/>
        <end position="24"/>
    </location>
</feature>
<name>A0A022S472_ERYGU</name>
<dbReference type="EMBL" id="KI630171">
    <property type="protein sequence ID" value="EYU46753.1"/>
    <property type="molecule type" value="Genomic_DNA"/>
</dbReference>
<dbReference type="PANTHER" id="PTHR33470:SF40">
    <property type="entry name" value="PROTEIN SEED AND ROOT HAIR PROTECTIVE PROTEIN"/>
    <property type="match status" value="1"/>
</dbReference>
<keyword evidence="1 2" id="KW-0732">Signal</keyword>
<evidence type="ECO:0000313" key="4">
    <source>
        <dbReference type="Proteomes" id="UP000030748"/>
    </source>
</evidence>
<organism evidence="3 4">
    <name type="scientific">Erythranthe guttata</name>
    <name type="common">Yellow monkey flower</name>
    <name type="synonym">Mimulus guttatus</name>
    <dbReference type="NCBI Taxonomy" id="4155"/>
    <lineage>
        <taxon>Eukaryota</taxon>
        <taxon>Viridiplantae</taxon>
        <taxon>Streptophyta</taxon>
        <taxon>Embryophyta</taxon>
        <taxon>Tracheophyta</taxon>
        <taxon>Spermatophyta</taxon>
        <taxon>Magnoliopsida</taxon>
        <taxon>eudicotyledons</taxon>
        <taxon>Gunneridae</taxon>
        <taxon>Pentapetalae</taxon>
        <taxon>asterids</taxon>
        <taxon>lamiids</taxon>
        <taxon>Lamiales</taxon>
        <taxon>Phrymaceae</taxon>
        <taxon>Erythranthe</taxon>
    </lineage>
</organism>
<evidence type="ECO:0000256" key="2">
    <source>
        <dbReference type="SAM" id="SignalP"/>
    </source>
</evidence>
<reference evidence="3 4" key="1">
    <citation type="journal article" date="2013" name="Proc. Natl. Acad. Sci. U.S.A.">
        <title>Fine-scale variation in meiotic recombination in Mimulus inferred from population shotgun sequencing.</title>
        <authorList>
            <person name="Hellsten U."/>
            <person name="Wright K.M."/>
            <person name="Jenkins J."/>
            <person name="Shu S."/>
            <person name="Yuan Y."/>
            <person name="Wessler S.R."/>
            <person name="Schmutz J."/>
            <person name="Willis J.H."/>
            <person name="Rokhsar D.S."/>
        </authorList>
    </citation>
    <scope>NUCLEOTIDE SEQUENCE [LARGE SCALE GENOMIC DNA]</scope>
    <source>
        <strain evidence="4">cv. DUN x IM62</strain>
    </source>
</reference>
<feature type="chain" id="PRO_5001505509" evidence="2">
    <location>
        <begin position="25"/>
        <end position="186"/>
    </location>
</feature>
<proteinExistence type="predicted"/>
<dbReference type="PhylomeDB" id="A0A022S472"/>
<evidence type="ECO:0000256" key="1">
    <source>
        <dbReference type="ARBA" id="ARBA00022729"/>
    </source>
</evidence>
<accession>A0A022S472</accession>
<evidence type="ECO:0000313" key="3">
    <source>
        <dbReference type="EMBL" id="EYU46753.1"/>
    </source>
</evidence>
<protein>
    <submittedName>
        <fullName evidence="3">Uncharacterized protein</fullName>
    </submittedName>
</protein>
<dbReference type="Proteomes" id="UP000030748">
    <property type="component" value="Unassembled WGS sequence"/>
</dbReference>
<dbReference type="GO" id="GO:0071944">
    <property type="term" value="C:cell periphery"/>
    <property type="evidence" value="ECO:0000318"/>
    <property type="project" value="GO_Central"/>
</dbReference>